<accession>A0A8H9J5F2</accession>
<reference evidence="1" key="2">
    <citation type="submission" date="2020-09" db="EMBL/GenBank/DDBJ databases">
        <authorList>
            <person name="Sun Q."/>
            <person name="Zhou Y."/>
        </authorList>
    </citation>
    <scope>NUCLEOTIDE SEQUENCE</scope>
    <source>
        <strain evidence="1">CGMCC 4.7679</strain>
    </source>
</reference>
<evidence type="ECO:0000313" key="1">
    <source>
        <dbReference type="EMBL" id="GHF77295.1"/>
    </source>
</evidence>
<name>A0A8H9J5F2_9PSEU</name>
<dbReference type="EMBL" id="BNAV01000012">
    <property type="protein sequence ID" value="GHF77295.1"/>
    <property type="molecule type" value="Genomic_DNA"/>
</dbReference>
<organism evidence="1 2">
    <name type="scientific">Amycolatopsis bartoniae</name>
    <dbReference type="NCBI Taxonomy" id="941986"/>
    <lineage>
        <taxon>Bacteria</taxon>
        <taxon>Bacillati</taxon>
        <taxon>Actinomycetota</taxon>
        <taxon>Actinomycetes</taxon>
        <taxon>Pseudonocardiales</taxon>
        <taxon>Pseudonocardiaceae</taxon>
        <taxon>Amycolatopsis</taxon>
    </lineage>
</organism>
<dbReference type="Proteomes" id="UP000658656">
    <property type="component" value="Unassembled WGS sequence"/>
</dbReference>
<reference evidence="1" key="1">
    <citation type="journal article" date="2014" name="Int. J. Syst. Evol. Microbiol.">
        <title>Complete genome sequence of Corynebacterium casei LMG S-19264T (=DSM 44701T), isolated from a smear-ripened cheese.</title>
        <authorList>
            <consortium name="US DOE Joint Genome Institute (JGI-PGF)"/>
            <person name="Walter F."/>
            <person name="Albersmeier A."/>
            <person name="Kalinowski J."/>
            <person name="Ruckert C."/>
        </authorList>
    </citation>
    <scope>NUCLEOTIDE SEQUENCE</scope>
    <source>
        <strain evidence="1">CGMCC 4.7679</strain>
    </source>
</reference>
<evidence type="ECO:0008006" key="3">
    <source>
        <dbReference type="Google" id="ProtNLM"/>
    </source>
</evidence>
<evidence type="ECO:0000313" key="2">
    <source>
        <dbReference type="Proteomes" id="UP000658656"/>
    </source>
</evidence>
<protein>
    <recommendedName>
        <fullName evidence="3">DUF3224 domain-containing protein</fullName>
    </recommendedName>
</protein>
<gene>
    <name evidence="1" type="ORF">GCM10017566_59360</name>
</gene>
<dbReference type="InterPro" id="IPR023159">
    <property type="entry name" value="SO1590-like_sf"/>
</dbReference>
<dbReference type="Pfam" id="PF11528">
    <property type="entry name" value="DUF3224"/>
    <property type="match status" value="1"/>
</dbReference>
<dbReference type="AlphaFoldDB" id="A0A8H9J5F2"/>
<comment type="caution">
    <text evidence="1">The sequence shown here is derived from an EMBL/GenBank/DDBJ whole genome shotgun (WGS) entry which is preliminary data.</text>
</comment>
<dbReference type="Gene3D" id="2.40.350.10">
    <property type="entry name" value="SO1590-like"/>
    <property type="match status" value="1"/>
</dbReference>
<dbReference type="InterPro" id="IPR021607">
    <property type="entry name" value="DUF3224"/>
</dbReference>
<sequence>MSRYTVRTDTSSSAASSSAVIRPRFCNSSNTDSNLLARMFPIVAENLTEDGRYVREAVRMTDTFTMKSWDEAVVDGPEDGPRFAHAHCTFSYRGRIEGTSVCDYLLYYPGEGPGLGFERITGSVDGRKGSFVVRHEVGYGADGVRGTFTVVPGSGTGELAGLSGSGTIEGASETMSYTLDYRL</sequence>
<keyword evidence="2" id="KW-1185">Reference proteome</keyword>
<dbReference type="SUPFAM" id="SSF159238">
    <property type="entry name" value="SO1590-like"/>
    <property type="match status" value="1"/>
</dbReference>
<proteinExistence type="predicted"/>